<evidence type="ECO:0000313" key="2">
    <source>
        <dbReference type="EMBL" id="MBX39985.1"/>
    </source>
</evidence>
<dbReference type="EMBL" id="GGEC01059501">
    <property type="protein sequence ID" value="MBX39985.1"/>
    <property type="molecule type" value="Transcribed_RNA"/>
</dbReference>
<name>A0A2P2NBY7_RHIMU</name>
<evidence type="ECO:0000256" key="1">
    <source>
        <dbReference type="SAM" id="MobiDB-lite"/>
    </source>
</evidence>
<sequence>MWQPTKESCPSIHYLPRTTS</sequence>
<dbReference type="AlphaFoldDB" id="A0A2P2NBY7"/>
<organism evidence="2">
    <name type="scientific">Rhizophora mucronata</name>
    <name type="common">Asiatic mangrove</name>
    <dbReference type="NCBI Taxonomy" id="61149"/>
    <lineage>
        <taxon>Eukaryota</taxon>
        <taxon>Viridiplantae</taxon>
        <taxon>Streptophyta</taxon>
        <taxon>Embryophyta</taxon>
        <taxon>Tracheophyta</taxon>
        <taxon>Spermatophyta</taxon>
        <taxon>Magnoliopsida</taxon>
        <taxon>eudicotyledons</taxon>
        <taxon>Gunneridae</taxon>
        <taxon>Pentapetalae</taxon>
        <taxon>rosids</taxon>
        <taxon>fabids</taxon>
        <taxon>Malpighiales</taxon>
        <taxon>Rhizophoraceae</taxon>
        <taxon>Rhizophora</taxon>
    </lineage>
</organism>
<accession>A0A2P2NBY7</accession>
<protein>
    <submittedName>
        <fullName evidence="2">Uncharacterized protein</fullName>
    </submittedName>
</protein>
<reference evidence="2" key="1">
    <citation type="submission" date="2018-02" db="EMBL/GenBank/DDBJ databases">
        <title>Rhizophora mucronata_Transcriptome.</title>
        <authorList>
            <person name="Meera S.P."/>
            <person name="Sreeshan A."/>
            <person name="Augustine A."/>
        </authorList>
    </citation>
    <scope>NUCLEOTIDE SEQUENCE</scope>
    <source>
        <tissue evidence="2">Leaf</tissue>
    </source>
</reference>
<proteinExistence type="predicted"/>
<feature type="region of interest" description="Disordered" evidence="1">
    <location>
        <begin position="1"/>
        <end position="20"/>
    </location>
</feature>